<organism evidence="8 9">
    <name type="scientific">Teichococcus aestuarii</name>
    <dbReference type="NCBI Taxonomy" id="568898"/>
    <lineage>
        <taxon>Bacteria</taxon>
        <taxon>Pseudomonadati</taxon>
        <taxon>Pseudomonadota</taxon>
        <taxon>Alphaproteobacteria</taxon>
        <taxon>Acetobacterales</taxon>
        <taxon>Roseomonadaceae</taxon>
        <taxon>Roseomonas</taxon>
    </lineage>
</organism>
<evidence type="ECO:0000256" key="1">
    <source>
        <dbReference type="ARBA" id="ARBA00004651"/>
    </source>
</evidence>
<dbReference type="Gene3D" id="1.20.81.30">
    <property type="entry name" value="Type II secretion system (T2SS), domain F"/>
    <property type="match status" value="1"/>
</dbReference>
<proteinExistence type="predicted"/>
<feature type="transmembrane region" description="Helical" evidence="6">
    <location>
        <begin position="84"/>
        <end position="102"/>
    </location>
</feature>
<dbReference type="EMBL" id="PDOA01000013">
    <property type="protein sequence ID" value="PWC27572.1"/>
    <property type="molecule type" value="Genomic_DNA"/>
</dbReference>
<keyword evidence="9" id="KW-1185">Reference proteome</keyword>
<accession>A0A2U1V0Y7</accession>
<evidence type="ECO:0000256" key="5">
    <source>
        <dbReference type="ARBA" id="ARBA00023136"/>
    </source>
</evidence>
<keyword evidence="2" id="KW-1003">Cell membrane</keyword>
<sequence length="317" mass="34006">MMPALLLAMAVALWAAAATVLLRSGAQDRMRARVQGARAVAAPSATAVPRMPSIRVAPRGGNPMLRRIFRLVSYHPDNPAEHTIPWMVVLAAGAAVGLLGFWRASAYLGTGPGGVAGAASGVLAIRSIFLWQHRRYTNALFRQLPDALGVIVRGVRAGLPMTEALRSIAREMPSPTREAFGRVVGEIAIGRSAETALWSLYERTRLSEYAFFSVMIGLQAQTGGSLTAALDTLADMVRKRVAMRSRARALAAEARMSALILAILPFLAGLGLSFLQPGYLEIFFTTPSGQALLMAALTLLGMGLLTIRWLIRKNTSE</sequence>
<evidence type="ECO:0000256" key="3">
    <source>
        <dbReference type="ARBA" id="ARBA00022692"/>
    </source>
</evidence>
<evidence type="ECO:0000313" key="9">
    <source>
        <dbReference type="Proteomes" id="UP000245048"/>
    </source>
</evidence>
<evidence type="ECO:0000259" key="7">
    <source>
        <dbReference type="Pfam" id="PF00482"/>
    </source>
</evidence>
<dbReference type="PANTHER" id="PTHR35007:SF1">
    <property type="entry name" value="PILUS ASSEMBLY PROTEIN"/>
    <property type="match status" value="1"/>
</dbReference>
<evidence type="ECO:0000256" key="6">
    <source>
        <dbReference type="SAM" id="Phobius"/>
    </source>
</evidence>
<dbReference type="Pfam" id="PF00482">
    <property type="entry name" value="T2SSF"/>
    <property type="match status" value="1"/>
</dbReference>
<protein>
    <recommendedName>
        <fullName evidence="7">Type II secretion system protein GspF domain-containing protein</fullName>
    </recommendedName>
</protein>
<feature type="transmembrane region" description="Helical" evidence="6">
    <location>
        <begin position="114"/>
        <end position="132"/>
    </location>
</feature>
<comment type="caution">
    <text evidence="8">The sequence shown here is derived from an EMBL/GenBank/DDBJ whole genome shotgun (WGS) entry which is preliminary data.</text>
</comment>
<reference evidence="9" key="1">
    <citation type="submission" date="2017-10" db="EMBL/GenBank/DDBJ databases">
        <authorList>
            <person name="Toshchakov S.V."/>
            <person name="Goeva M.A."/>
        </authorList>
    </citation>
    <scope>NUCLEOTIDE SEQUENCE [LARGE SCALE GENOMIC DNA]</scope>
    <source>
        <strain evidence="9">JR1/69-1-13</strain>
    </source>
</reference>
<dbReference type="GO" id="GO:0005886">
    <property type="term" value="C:plasma membrane"/>
    <property type="evidence" value="ECO:0007669"/>
    <property type="project" value="UniProtKB-SubCell"/>
</dbReference>
<dbReference type="InterPro" id="IPR018076">
    <property type="entry name" value="T2SS_GspF_dom"/>
</dbReference>
<keyword evidence="5 6" id="KW-0472">Membrane</keyword>
<feature type="transmembrane region" description="Helical" evidence="6">
    <location>
        <begin position="258"/>
        <end position="279"/>
    </location>
</feature>
<dbReference type="AlphaFoldDB" id="A0A2U1V0Y7"/>
<feature type="transmembrane region" description="Helical" evidence="6">
    <location>
        <begin position="291"/>
        <end position="311"/>
    </location>
</feature>
<comment type="subcellular location">
    <subcellularLocation>
        <location evidence="1">Cell membrane</location>
        <topology evidence="1">Multi-pass membrane protein</topology>
    </subcellularLocation>
</comment>
<dbReference type="Proteomes" id="UP000245048">
    <property type="component" value="Unassembled WGS sequence"/>
</dbReference>
<evidence type="ECO:0000256" key="2">
    <source>
        <dbReference type="ARBA" id="ARBA00022475"/>
    </source>
</evidence>
<dbReference type="InterPro" id="IPR042094">
    <property type="entry name" value="T2SS_GspF_sf"/>
</dbReference>
<keyword evidence="3 6" id="KW-0812">Transmembrane</keyword>
<gene>
    <name evidence="8" type="ORF">CR165_17345</name>
</gene>
<dbReference type="PANTHER" id="PTHR35007">
    <property type="entry name" value="INTEGRAL MEMBRANE PROTEIN-RELATED"/>
    <property type="match status" value="1"/>
</dbReference>
<feature type="domain" description="Type II secretion system protein GspF" evidence="7">
    <location>
        <begin position="151"/>
        <end position="268"/>
    </location>
</feature>
<evidence type="ECO:0000256" key="4">
    <source>
        <dbReference type="ARBA" id="ARBA00022989"/>
    </source>
</evidence>
<name>A0A2U1V0Y7_9PROT</name>
<evidence type="ECO:0000313" key="8">
    <source>
        <dbReference type="EMBL" id="PWC27572.1"/>
    </source>
</evidence>
<keyword evidence="4 6" id="KW-1133">Transmembrane helix</keyword>